<evidence type="ECO:0000313" key="7">
    <source>
        <dbReference type="EMBL" id="MFB9626529.1"/>
    </source>
</evidence>
<gene>
    <name evidence="7" type="ORF">ACFFSA_25875</name>
</gene>
<evidence type="ECO:0000256" key="4">
    <source>
        <dbReference type="ARBA" id="ARBA00022989"/>
    </source>
</evidence>
<keyword evidence="5 6" id="KW-0472">Membrane</keyword>
<dbReference type="PANTHER" id="PTHR23513">
    <property type="entry name" value="INTEGRAL MEMBRANE EFFLUX PROTEIN-RELATED"/>
    <property type="match status" value="1"/>
</dbReference>
<evidence type="ECO:0000256" key="3">
    <source>
        <dbReference type="ARBA" id="ARBA00022692"/>
    </source>
</evidence>
<proteinExistence type="predicted"/>
<evidence type="ECO:0000256" key="5">
    <source>
        <dbReference type="ARBA" id="ARBA00023136"/>
    </source>
</evidence>
<accession>A0ABV5S6C1</accession>
<evidence type="ECO:0000313" key="8">
    <source>
        <dbReference type="Proteomes" id="UP001589532"/>
    </source>
</evidence>
<keyword evidence="2" id="KW-1003">Cell membrane</keyword>
<comment type="caution">
    <text evidence="7">The sequence shown here is derived from an EMBL/GenBank/DDBJ whole genome shotgun (WGS) entry which is preliminary data.</text>
</comment>
<feature type="transmembrane region" description="Helical" evidence="6">
    <location>
        <begin position="103"/>
        <end position="122"/>
    </location>
</feature>
<dbReference type="EMBL" id="JBHMBW010000023">
    <property type="protein sequence ID" value="MFB9626529.1"/>
    <property type="molecule type" value="Genomic_DNA"/>
</dbReference>
<evidence type="ECO:0000256" key="1">
    <source>
        <dbReference type="ARBA" id="ARBA00004651"/>
    </source>
</evidence>
<feature type="transmembrane region" description="Helical" evidence="6">
    <location>
        <begin position="170"/>
        <end position="189"/>
    </location>
</feature>
<evidence type="ECO:0000256" key="2">
    <source>
        <dbReference type="ARBA" id="ARBA00022475"/>
    </source>
</evidence>
<dbReference type="Gene3D" id="1.20.1250.20">
    <property type="entry name" value="MFS general substrate transporter like domains"/>
    <property type="match status" value="1"/>
</dbReference>
<keyword evidence="8" id="KW-1185">Reference proteome</keyword>
<organism evidence="7 8">
    <name type="scientific">Nonomuraea helvata</name>
    <dbReference type="NCBI Taxonomy" id="37484"/>
    <lineage>
        <taxon>Bacteria</taxon>
        <taxon>Bacillati</taxon>
        <taxon>Actinomycetota</taxon>
        <taxon>Actinomycetes</taxon>
        <taxon>Streptosporangiales</taxon>
        <taxon>Streptosporangiaceae</taxon>
        <taxon>Nonomuraea</taxon>
    </lineage>
</organism>
<dbReference type="InterPro" id="IPR036259">
    <property type="entry name" value="MFS_trans_sf"/>
</dbReference>
<name>A0ABV5S6C1_9ACTN</name>
<keyword evidence="4 6" id="KW-1133">Transmembrane helix</keyword>
<sequence>MKAATFGEVFAVREFRVLFGSFALLVGGDSIKMLAMSVLVYAQTGSPGLSAAAYMVGWLPFVLGGLFLLSLADRIPPRALMVAGELVRAVTCLLLAYAGLPVWAMLALVLVTGLFSPVFFAARAAMLPEVLPGDAFVLGRSLLNVASASAQIVGLAAGGAFLAWAGPTGALAVTAGLSVVAAVVLRVGLPYRPARGTTEAGTAEVGAAREKRPGTTKAGAIRETVRVNRQLLADRRVRGLLLAGWLPCVCLAGAEAMVVPYLGGQGQAGAVLAAAAGGMAVGEFAVGRFAAPGLRERLSLPLAVLLGVPWLGFALGPGIAWAAVLAAVATAGLSYQLGLQRRFVESVPEEVRGQAFGLQSSGLMTGQAAGAALVGALGEVLAPGPAIAVAGGAGVLVALALAGALRPARTPVNSPA</sequence>
<dbReference type="SUPFAM" id="SSF103473">
    <property type="entry name" value="MFS general substrate transporter"/>
    <property type="match status" value="1"/>
</dbReference>
<comment type="subcellular location">
    <subcellularLocation>
        <location evidence="1">Cell membrane</location>
        <topology evidence="1">Multi-pass membrane protein</topology>
    </subcellularLocation>
</comment>
<dbReference type="PANTHER" id="PTHR23513:SF11">
    <property type="entry name" value="STAPHYLOFERRIN A TRANSPORTER"/>
    <property type="match status" value="1"/>
</dbReference>
<feature type="transmembrane region" description="Helical" evidence="6">
    <location>
        <begin position="384"/>
        <end position="405"/>
    </location>
</feature>
<feature type="transmembrane region" description="Helical" evidence="6">
    <location>
        <begin position="52"/>
        <end position="72"/>
    </location>
</feature>
<feature type="transmembrane region" description="Helical" evidence="6">
    <location>
        <begin position="268"/>
        <end position="286"/>
    </location>
</feature>
<dbReference type="InterPro" id="IPR011701">
    <property type="entry name" value="MFS"/>
</dbReference>
<evidence type="ECO:0000256" key="6">
    <source>
        <dbReference type="SAM" id="Phobius"/>
    </source>
</evidence>
<dbReference type="RefSeq" id="WP_345001032.1">
    <property type="nucleotide sequence ID" value="NZ_BAAAXV010000009.1"/>
</dbReference>
<keyword evidence="3 6" id="KW-0812">Transmembrane</keyword>
<feature type="transmembrane region" description="Helical" evidence="6">
    <location>
        <begin position="239"/>
        <end position="262"/>
    </location>
</feature>
<dbReference type="Proteomes" id="UP001589532">
    <property type="component" value="Unassembled WGS sequence"/>
</dbReference>
<dbReference type="Pfam" id="PF07690">
    <property type="entry name" value="MFS_1"/>
    <property type="match status" value="1"/>
</dbReference>
<reference evidence="7 8" key="1">
    <citation type="submission" date="2024-09" db="EMBL/GenBank/DDBJ databases">
        <authorList>
            <person name="Sun Q."/>
            <person name="Mori K."/>
        </authorList>
    </citation>
    <scope>NUCLEOTIDE SEQUENCE [LARGE SCALE GENOMIC DNA]</scope>
    <source>
        <strain evidence="7 8">JCM 3143</strain>
    </source>
</reference>
<feature type="transmembrane region" description="Helical" evidence="6">
    <location>
        <begin position="298"/>
        <end position="315"/>
    </location>
</feature>
<protein>
    <submittedName>
        <fullName evidence="7">MFS transporter</fullName>
    </submittedName>
</protein>